<dbReference type="GO" id="GO:0005886">
    <property type="term" value="C:plasma membrane"/>
    <property type="evidence" value="ECO:0007669"/>
    <property type="project" value="UniProtKB-SubCell"/>
</dbReference>
<feature type="domain" description="VTT" evidence="7">
    <location>
        <begin position="87"/>
        <end position="203"/>
    </location>
</feature>
<accession>A0A1M6I835</accession>
<dbReference type="AlphaFoldDB" id="A0A1M6I835"/>
<gene>
    <name evidence="8" type="ORF">SAMN02745243_00268</name>
</gene>
<evidence type="ECO:0000256" key="2">
    <source>
        <dbReference type="ARBA" id="ARBA00022475"/>
    </source>
</evidence>
<dbReference type="PANTHER" id="PTHR12677:SF49">
    <property type="entry name" value="TVP38_TMEM64 FAMILY MEMBRANE PROTEIN"/>
    <property type="match status" value="1"/>
</dbReference>
<protein>
    <recommendedName>
        <fullName evidence="6">TVP38/TMEM64 family membrane protein</fullName>
    </recommendedName>
</protein>
<comment type="subcellular location">
    <subcellularLocation>
        <location evidence="1 6">Cell membrane</location>
        <topology evidence="1 6">Multi-pass membrane protein</topology>
    </subcellularLocation>
</comment>
<reference evidence="8 9" key="1">
    <citation type="submission" date="2016-11" db="EMBL/GenBank/DDBJ databases">
        <authorList>
            <person name="Jaros S."/>
            <person name="Januszkiewicz K."/>
            <person name="Wedrychowicz H."/>
        </authorList>
    </citation>
    <scope>NUCLEOTIDE SEQUENCE [LARGE SCALE GENOMIC DNA]</scope>
    <source>
        <strain evidence="8 9">DSM 15480</strain>
    </source>
</reference>
<organism evidence="8 9">
    <name type="scientific">Hespellia stercorisuis DSM 15480</name>
    <dbReference type="NCBI Taxonomy" id="1121950"/>
    <lineage>
        <taxon>Bacteria</taxon>
        <taxon>Bacillati</taxon>
        <taxon>Bacillota</taxon>
        <taxon>Clostridia</taxon>
        <taxon>Lachnospirales</taxon>
        <taxon>Lachnospiraceae</taxon>
        <taxon>Hespellia</taxon>
    </lineage>
</organism>
<evidence type="ECO:0000313" key="8">
    <source>
        <dbReference type="EMBL" id="SHJ30630.1"/>
    </source>
</evidence>
<dbReference type="RefSeq" id="WP_242945292.1">
    <property type="nucleotide sequence ID" value="NZ_FQZY01000006.1"/>
</dbReference>
<comment type="similarity">
    <text evidence="6">Belongs to the TVP38/TMEM64 family.</text>
</comment>
<comment type="caution">
    <text evidence="6">Lacks conserved residue(s) required for the propagation of feature annotation.</text>
</comment>
<feature type="transmembrane region" description="Helical" evidence="6">
    <location>
        <begin position="28"/>
        <end position="47"/>
    </location>
</feature>
<keyword evidence="4 6" id="KW-1133">Transmembrane helix</keyword>
<dbReference type="PANTHER" id="PTHR12677">
    <property type="entry name" value="GOLGI APPARATUS MEMBRANE PROTEIN TVP38-RELATED"/>
    <property type="match status" value="1"/>
</dbReference>
<keyword evidence="2 6" id="KW-1003">Cell membrane</keyword>
<dbReference type="InterPro" id="IPR032816">
    <property type="entry name" value="VTT_dom"/>
</dbReference>
<feature type="transmembrane region" description="Helical" evidence="6">
    <location>
        <begin position="59"/>
        <end position="77"/>
    </location>
</feature>
<evidence type="ECO:0000256" key="4">
    <source>
        <dbReference type="ARBA" id="ARBA00022989"/>
    </source>
</evidence>
<keyword evidence="5 6" id="KW-0472">Membrane</keyword>
<feature type="transmembrane region" description="Helical" evidence="6">
    <location>
        <begin position="186"/>
        <end position="213"/>
    </location>
</feature>
<proteinExistence type="inferred from homology"/>
<evidence type="ECO:0000256" key="5">
    <source>
        <dbReference type="ARBA" id="ARBA00023136"/>
    </source>
</evidence>
<keyword evidence="3 6" id="KW-0812">Transmembrane</keyword>
<sequence length="217" mass="24502">MRKSFFRNWYQDKIKNKVKKRMVPLDKIMNAGLLAGMLFLLAFVYYGYRKGIFSSTEAFESYIAGFGVWEAVVFILIQIIQVVVPVLPSSIGCVAGILLFGPWTGFLYNYIAICTGSVINFLLSRRYGVVFAEKIVGEKRFEKYIHMTEDRNNFEKVFIAAIFAPGAPDDFLCYIAGLTKMKLKKFVLVILLGKPLSIAIFSLGTSAVIKFIISLLK</sequence>
<dbReference type="STRING" id="1121950.SAMN02745243_00268"/>
<dbReference type="Pfam" id="PF09335">
    <property type="entry name" value="VTT_dom"/>
    <property type="match status" value="1"/>
</dbReference>
<name>A0A1M6I835_9FIRM</name>
<evidence type="ECO:0000256" key="1">
    <source>
        <dbReference type="ARBA" id="ARBA00004651"/>
    </source>
</evidence>
<dbReference type="EMBL" id="FQZY01000006">
    <property type="protein sequence ID" value="SHJ30630.1"/>
    <property type="molecule type" value="Genomic_DNA"/>
</dbReference>
<evidence type="ECO:0000256" key="6">
    <source>
        <dbReference type="RuleBase" id="RU366058"/>
    </source>
</evidence>
<evidence type="ECO:0000313" key="9">
    <source>
        <dbReference type="Proteomes" id="UP000184301"/>
    </source>
</evidence>
<evidence type="ECO:0000256" key="3">
    <source>
        <dbReference type="ARBA" id="ARBA00022692"/>
    </source>
</evidence>
<dbReference type="Proteomes" id="UP000184301">
    <property type="component" value="Unassembled WGS sequence"/>
</dbReference>
<dbReference type="InterPro" id="IPR015414">
    <property type="entry name" value="TMEM64"/>
</dbReference>
<evidence type="ECO:0000259" key="7">
    <source>
        <dbReference type="Pfam" id="PF09335"/>
    </source>
</evidence>
<keyword evidence="9" id="KW-1185">Reference proteome</keyword>